<proteinExistence type="predicted"/>
<dbReference type="PATRIC" id="fig|889306.3.peg.2975"/>
<protein>
    <recommendedName>
        <fullName evidence="3">Alpha/beta hydrolase</fullName>
    </recommendedName>
</protein>
<dbReference type="RefSeq" id="WP_235420936.1">
    <property type="nucleotide sequence ID" value="NZ_JXRP01000018.1"/>
</dbReference>
<comment type="caution">
    <text evidence="1">The sequence shown here is derived from an EMBL/GenBank/DDBJ whole genome shotgun (WGS) entry which is preliminary data.</text>
</comment>
<sequence length="50" mass="5361">MMISLWPEDAPLSAGHSIEDTPSPRLTSYILKNKEETPAVIILPGGGNGR</sequence>
<keyword evidence="2" id="KW-1185">Reference proteome</keyword>
<dbReference type="EMBL" id="JXRP01000018">
    <property type="protein sequence ID" value="KIL45419.1"/>
    <property type="molecule type" value="Genomic_DNA"/>
</dbReference>
<dbReference type="STRING" id="889306.KP78_29630"/>
<reference evidence="1 2" key="1">
    <citation type="submission" date="2015-01" db="EMBL/GenBank/DDBJ databases">
        <title>Genome sequencing of Jeotgalibacillus soli.</title>
        <authorList>
            <person name="Goh K.M."/>
            <person name="Chan K.-G."/>
            <person name="Yaakop A.S."/>
            <person name="Ee R."/>
            <person name="Gan H.M."/>
            <person name="Chan C.S."/>
        </authorList>
    </citation>
    <scope>NUCLEOTIDE SEQUENCE [LARGE SCALE GENOMIC DNA]</scope>
    <source>
        <strain evidence="1 2">P9</strain>
    </source>
</reference>
<organism evidence="1 2">
    <name type="scientific">Jeotgalibacillus soli</name>
    <dbReference type="NCBI Taxonomy" id="889306"/>
    <lineage>
        <taxon>Bacteria</taxon>
        <taxon>Bacillati</taxon>
        <taxon>Bacillota</taxon>
        <taxon>Bacilli</taxon>
        <taxon>Bacillales</taxon>
        <taxon>Caryophanaceae</taxon>
        <taxon>Jeotgalibacillus</taxon>
    </lineage>
</organism>
<evidence type="ECO:0008006" key="3">
    <source>
        <dbReference type="Google" id="ProtNLM"/>
    </source>
</evidence>
<gene>
    <name evidence="1" type="ORF">KP78_29630</name>
</gene>
<name>A0A0C2RUJ8_9BACL</name>
<dbReference type="AlphaFoldDB" id="A0A0C2RUJ8"/>
<evidence type="ECO:0000313" key="2">
    <source>
        <dbReference type="Proteomes" id="UP000031938"/>
    </source>
</evidence>
<evidence type="ECO:0000313" key="1">
    <source>
        <dbReference type="EMBL" id="KIL45419.1"/>
    </source>
</evidence>
<dbReference type="Proteomes" id="UP000031938">
    <property type="component" value="Unassembled WGS sequence"/>
</dbReference>
<accession>A0A0C2RUJ8</accession>